<dbReference type="STRING" id="1385369.N825_20210"/>
<keyword evidence="5" id="KW-1185">Reference proteome</keyword>
<gene>
    <name evidence="4" type="ORF">N825_20210</name>
</gene>
<dbReference type="Gene3D" id="3.10.129.10">
    <property type="entry name" value="Hotdog Thioesterase"/>
    <property type="match status" value="1"/>
</dbReference>
<organism evidence="4 5">
    <name type="scientific">Skermanella stibiiresistens SB22</name>
    <dbReference type="NCBI Taxonomy" id="1385369"/>
    <lineage>
        <taxon>Bacteria</taxon>
        <taxon>Pseudomonadati</taxon>
        <taxon>Pseudomonadota</taxon>
        <taxon>Alphaproteobacteria</taxon>
        <taxon>Rhodospirillales</taxon>
        <taxon>Azospirillaceae</taxon>
        <taxon>Skermanella</taxon>
    </lineage>
</organism>
<dbReference type="Proteomes" id="UP000019486">
    <property type="component" value="Unassembled WGS sequence"/>
</dbReference>
<dbReference type="OrthoDB" id="9806185at2"/>
<dbReference type="InterPro" id="IPR039298">
    <property type="entry name" value="ACOT13"/>
</dbReference>
<accession>W9H881</accession>
<evidence type="ECO:0000313" key="5">
    <source>
        <dbReference type="Proteomes" id="UP000019486"/>
    </source>
</evidence>
<dbReference type="PANTHER" id="PTHR21660:SF1">
    <property type="entry name" value="ACYL-COENZYME A THIOESTERASE 13"/>
    <property type="match status" value="1"/>
</dbReference>
<feature type="domain" description="Thioesterase" evidence="3">
    <location>
        <begin position="53"/>
        <end position="127"/>
    </location>
</feature>
<evidence type="ECO:0000256" key="1">
    <source>
        <dbReference type="ARBA" id="ARBA00008324"/>
    </source>
</evidence>
<dbReference type="AlphaFoldDB" id="W9H881"/>
<sequence length="150" mass="16101">MNFTPMDPDYQSKVRATFDGQPFMRLIGAELAALGAGTCEIALTIRPDLWQHNGFVHAGVTNAIADNAAGLAALTLMPAGSDVLSVEFKTNLLAPARGDRLIARGKVEKPGKLLVIVRADVHAETEEGEVHIAMMQATMIRMVNPQPRPA</sequence>
<evidence type="ECO:0000256" key="2">
    <source>
        <dbReference type="ARBA" id="ARBA00022801"/>
    </source>
</evidence>
<comment type="similarity">
    <text evidence="1">Belongs to the thioesterase PaaI family.</text>
</comment>
<dbReference type="SUPFAM" id="SSF54637">
    <property type="entry name" value="Thioesterase/thiol ester dehydrase-isomerase"/>
    <property type="match status" value="1"/>
</dbReference>
<protein>
    <submittedName>
        <fullName evidence="4">Phenylacetic acid degradation protein PaaI</fullName>
    </submittedName>
</protein>
<dbReference type="PANTHER" id="PTHR21660">
    <property type="entry name" value="THIOESTERASE SUPERFAMILY MEMBER-RELATED"/>
    <property type="match status" value="1"/>
</dbReference>
<dbReference type="GO" id="GO:0047617">
    <property type="term" value="F:fatty acyl-CoA hydrolase activity"/>
    <property type="evidence" value="ECO:0007669"/>
    <property type="project" value="InterPro"/>
</dbReference>
<dbReference type="Pfam" id="PF03061">
    <property type="entry name" value="4HBT"/>
    <property type="match status" value="1"/>
</dbReference>
<dbReference type="EMBL" id="AVFL01000002">
    <property type="protein sequence ID" value="EWY42219.1"/>
    <property type="molecule type" value="Genomic_DNA"/>
</dbReference>
<dbReference type="InterPro" id="IPR006683">
    <property type="entry name" value="Thioestr_dom"/>
</dbReference>
<keyword evidence="2" id="KW-0378">Hydrolase</keyword>
<proteinExistence type="inferred from homology"/>
<reference evidence="4 5" key="1">
    <citation type="submission" date="2013-08" db="EMBL/GenBank/DDBJ databases">
        <title>The genome sequence of Skermanella stibiiresistens.</title>
        <authorList>
            <person name="Zhu W."/>
            <person name="Wang G."/>
        </authorList>
    </citation>
    <scope>NUCLEOTIDE SEQUENCE [LARGE SCALE GENOMIC DNA]</scope>
    <source>
        <strain evidence="4 5">SB22</strain>
    </source>
</reference>
<dbReference type="InterPro" id="IPR029069">
    <property type="entry name" value="HotDog_dom_sf"/>
</dbReference>
<evidence type="ECO:0000313" key="4">
    <source>
        <dbReference type="EMBL" id="EWY42219.1"/>
    </source>
</evidence>
<name>W9H881_9PROT</name>
<dbReference type="CDD" id="cd03443">
    <property type="entry name" value="PaaI_thioesterase"/>
    <property type="match status" value="1"/>
</dbReference>
<dbReference type="InterPro" id="IPR003736">
    <property type="entry name" value="PAAI_dom"/>
</dbReference>
<evidence type="ECO:0000259" key="3">
    <source>
        <dbReference type="Pfam" id="PF03061"/>
    </source>
</evidence>
<comment type="caution">
    <text evidence="4">The sequence shown here is derived from an EMBL/GenBank/DDBJ whole genome shotgun (WGS) entry which is preliminary data.</text>
</comment>
<dbReference type="RefSeq" id="WP_037447910.1">
    <property type="nucleotide sequence ID" value="NZ_AVFL01000002.1"/>
</dbReference>
<dbReference type="NCBIfam" id="TIGR00369">
    <property type="entry name" value="unchar_dom_1"/>
    <property type="match status" value="1"/>
</dbReference>